<accession>A0ABS8W5V7</accession>
<gene>
    <name evidence="2" type="ORF">HAX54_044300</name>
</gene>
<evidence type="ECO:0000256" key="1">
    <source>
        <dbReference type="SAM" id="MobiDB-lite"/>
    </source>
</evidence>
<dbReference type="EMBL" id="JACEIK010006748">
    <property type="protein sequence ID" value="MCE2056236.1"/>
    <property type="molecule type" value="Genomic_DNA"/>
</dbReference>
<organism evidence="2 3">
    <name type="scientific">Datura stramonium</name>
    <name type="common">Jimsonweed</name>
    <name type="synonym">Common thornapple</name>
    <dbReference type="NCBI Taxonomy" id="4076"/>
    <lineage>
        <taxon>Eukaryota</taxon>
        <taxon>Viridiplantae</taxon>
        <taxon>Streptophyta</taxon>
        <taxon>Embryophyta</taxon>
        <taxon>Tracheophyta</taxon>
        <taxon>Spermatophyta</taxon>
        <taxon>Magnoliopsida</taxon>
        <taxon>eudicotyledons</taxon>
        <taxon>Gunneridae</taxon>
        <taxon>Pentapetalae</taxon>
        <taxon>asterids</taxon>
        <taxon>lamiids</taxon>
        <taxon>Solanales</taxon>
        <taxon>Solanaceae</taxon>
        <taxon>Solanoideae</taxon>
        <taxon>Datureae</taxon>
        <taxon>Datura</taxon>
    </lineage>
</organism>
<keyword evidence="3" id="KW-1185">Reference proteome</keyword>
<sequence length="157" mass="17202">MSSMDSKNSDDSIDDGLDEVNDIPVNGDDLKANVLDVQIIENINLHGGHNVQPDVALKKSGRATSLARCFKITWSCPVRIQYPTTLSYDHVTPTYAQCLDAETVASYTVSSEKRRSGGGEGKRNGEKERESGEKRSAAWLLCSGSSIGREEDLRQCH</sequence>
<dbReference type="Proteomes" id="UP000823775">
    <property type="component" value="Unassembled WGS sequence"/>
</dbReference>
<evidence type="ECO:0000313" key="2">
    <source>
        <dbReference type="EMBL" id="MCE2056236.1"/>
    </source>
</evidence>
<comment type="caution">
    <text evidence="2">The sequence shown here is derived from an EMBL/GenBank/DDBJ whole genome shotgun (WGS) entry which is preliminary data.</text>
</comment>
<proteinExistence type="predicted"/>
<protein>
    <submittedName>
        <fullName evidence="2">Uncharacterized protein</fullName>
    </submittedName>
</protein>
<feature type="compositionally biased region" description="Basic and acidic residues" evidence="1">
    <location>
        <begin position="111"/>
        <end position="135"/>
    </location>
</feature>
<reference evidence="2 3" key="1">
    <citation type="journal article" date="2021" name="BMC Genomics">
        <title>Datura genome reveals duplications of psychoactive alkaloid biosynthetic genes and high mutation rate following tissue culture.</title>
        <authorList>
            <person name="Rajewski A."/>
            <person name="Carter-House D."/>
            <person name="Stajich J."/>
            <person name="Litt A."/>
        </authorList>
    </citation>
    <scope>NUCLEOTIDE SEQUENCE [LARGE SCALE GENOMIC DNA]</scope>
    <source>
        <strain evidence="2">AR-01</strain>
    </source>
</reference>
<feature type="region of interest" description="Disordered" evidence="1">
    <location>
        <begin position="109"/>
        <end position="135"/>
    </location>
</feature>
<evidence type="ECO:0000313" key="3">
    <source>
        <dbReference type="Proteomes" id="UP000823775"/>
    </source>
</evidence>
<name>A0ABS8W5V7_DATST</name>